<evidence type="ECO:0000313" key="4">
    <source>
        <dbReference type="EMBL" id="EMB15168.1"/>
    </source>
</evidence>
<dbReference type="SMART" id="SM00260">
    <property type="entry name" value="CheW"/>
    <property type="match status" value="1"/>
</dbReference>
<comment type="caution">
    <text evidence="4">The sequence shown here is derived from an EMBL/GenBank/DDBJ whole genome shotgun (WGS) entry which is preliminary data.</text>
</comment>
<dbReference type="PANTHER" id="PTHR43395:SF1">
    <property type="entry name" value="CHEMOTAXIS PROTEIN CHEA"/>
    <property type="match status" value="1"/>
</dbReference>
<evidence type="ECO:0000256" key="1">
    <source>
        <dbReference type="ARBA" id="ARBA00000085"/>
    </source>
</evidence>
<dbReference type="PATRIC" id="fig|1263867.3.peg.4446"/>
<evidence type="ECO:0000256" key="2">
    <source>
        <dbReference type="ARBA" id="ARBA00012438"/>
    </source>
</evidence>
<accession>M2B053</accession>
<proteinExistence type="predicted"/>
<dbReference type="Proteomes" id="UP000011529">
    <property type="component" value="Unassembled WGS sequence"/>
</dbReference>
<dbReference type="InterPro" id="IPR002545">
    <property type="entry name" value="CheW-lke_dom"/>
</dbReference>
<evidence type="ECO:0000259" key="3">
    <source>
        <dbReference type="PROSITE" id="PS50851"/>
    </source>
</evidence>
<dbReference type="Gene3D" id="2.30.30.40">
    <property type="entry name" value="SH3 Domains"/>
    <property type="match status" value="1"/>
</dbReference>
<dbReference type="InterPro" id="IPR036061">
    <property type="entry name" value="CheW-like_dom_sf"/>
</dbReference>
<organism evidence="4 5">
    <name type="scientific">Rhodopirellula europaea 6C</name>
    <dbReference type="NCBI Taxonomy" id="1263867"/>
    <lineage>
        <taxon>Bacteria</taxon>
        <taxon>Pseudomonadati</taxon>
        <taxon>Planctomycetota</taxon>
        <taxon>Planctomycetia</taxon>
        <taxon>Pirellulales</taxon>
        <taxon>Pirellulaceae</taxon>
        <taxon>Rhodopirellula</taxon>
    </lineage>
</organism>
<keyword evidence="5" id="KW-1185">Reference proteome</keyword>
<protein>
    <recommendedName>
        <fullName evidence="2">histidine kinase</fullName>
        <ecNumber evidence="2">2.7.13.3</ecNumber>
    </recommendedName>
</protein>
<sequence>MSSQLKDIAVYSGTTIMGDGQVALILDVMGLAHSANVITDVGRATKNEIQTHQASKIEDHRTLLVAGIGPTNRVAIDLAQITRLEQINRNQIEIADGREVVQYRGEILSLVQLSEVLGMPSSQDTDNHLMEVVVYTEANRTVGIVVDRIIDIVDQPIAITKETRSSGRLLSAVVQDQVTDLVDLPSILSQCL</sequence>
<dbReference type="EMBL" id="ANMO01000192">
    <property type="protein sequence ID" value="EMB15168.1"/>
    <property type="molecule type" value="Genomic_DNA"/>
</dbReference>
<dbReference type="PROSITE" id="PS50851">
    <property type="entry name" value="CHEW"/>
    <property type="match status" value="1"/>
</dbReference>
<dbReference type="GO" id="GO:0007165">
    <property type="term" value="P:signal transduction"/>
    <property type="evidence" value="ECO:0007669"/>
    <property type="project" value="InterPro"/>
</dbReference>
<dbReference type="Gene3D" id="2.40.50.180">
    <property type="entry name" value="CheA-289, Domain 4"/>
    <property type="match status" value="1"/>
</dbReference>
<dbReference type="InterPro" id="IPR051315">
    <property type="entry name" value="Bact_Chemotaxis_CheA"/>
</dbReference>
<feature type="domain" description="CheW-like" evidence="3">
    <location>
        <begin position="60"/>
        <end position="192"/>
    </location>
</feature>
<dbReference type="SUPFAM" id="SSF50341">
    <property type="entry name" value="CheW-like"/>
    <property type="match status" value="1"/>
</dbReference>
<reference evidence="4" key="2">
    <citation type="journal article" date="2013" name="Mar. Genomics">
        <title>Expression of sulfatases in Rhodopirellula baltica and the diversity of sulfatases in the genus Rhodopirellula.</title>
        <authorList>
            <person name="Wegner C.E."/>
            <person name="Richter-Heitmann T."/>
            <person name="Klindworth A."/>
            <person name="Klockow C."/>
            <person name="Richter M."/>
            <person name="Achstetter T."/>
            <person name="Glockner F.O."/>
            <person name="Harder J."/>
        </authorList>
    </citation>
    <scope>NUCLEOTIDE SEQUENCE [LARGE SCALE GENOMIC DNA]</scope>
    <source>
        <strain evidence="4">6C</strain>
    </source>
</reference>
<comment type="catalytic activity">
    <reaction evidence="1">
        <text>ATP + protein L-histidine = ADP + protein N-phospho-L-histidine.</text>
        <dbReference type="EC" id="2.7.13.3"/>
    </reaction>
</comment>
<dbReference type="GO" id="GO:0006935">
    <property type="term" value="P:chemotaxis"/>
    <property type="evidence" value="ECO:0007669"/>
    <property type="project" value="InterPro"/>
</dbReference>
<name>M2B053_9BACT</name>
<gene>
    <name evidence="4" type="ORF">RE6C_04150</name>
</gene>
<evidence type="ECO:0000313" key="5">
    <source>
        <dbReference type="Proteomes" id="UP000011529"/>
    </source>
</evidence>
<dbReference type="AlphaFoldDB" id="M2B053"/>
<dbReference type="PANTHER" id="PTHR43395">
    <property type="entry name" value="SENSOR HISTIDINE KINASE CHEA"/>
    <property type="match status" value="1"/>
</dbReference>
<dbReference type="EC" id="2.7.13.3" evidence="2"/>
<dbReference type="GO" id="GO:0004673">
    <property type="term" value="F:protein histidine kinase activity"/>
    <property type="evidence" value="ECO:0007669"/>
    <property type="project" value="UniProtKB-EC"/>
</dbReference>
<reference evidence="4" key="1">
    <citation type="submission" date="2012-11" db="EMBL/GenBank/DDBJ databases">
        <title>Permanent draft genomes of Rhodopirellula europaea strain SH398 and 6C.</title>
        <authorList>
            <person name="Richter M."/>
            <person name="Richter-Heitmann T."/>
            <person name="Frank C."/>
            <person name="Harder J."/>
            <person name="Glockner F.O."/>
        </authorList>
    </citation>
    <scope>NUCLEOTIDE SEQUENCE</scope>
    <source>
        <strain evidence="4">6C</strain>
    </source>
</reference>
<dbReference type="Pfam" id="PF01584">
    <property type="entry name" value="CheW"/>
    <property type="match status" value="1"/>
</dbReference>